<name>A0ABQ8SGV7_PERAM</name>
<dbReference type="EMBL" id="JAJSOF020000027">
    <property type="protein sequence ID" value="KAJ4433066.1"/>
    <property type="molecule type" value="Genomic_DNA"/>
</dbReference>
<feature type="region of interest" description="Disordered" evidence="1">
    <location>
        <begin position="28"/>
        <end position="49"/>
    </location>
</feature>
<gene>
    <name evidence="2" type="ORF">ANN_15323</name>
</gene>
<reference evidence="2 3" key="1">
    <citation type="journal article" date="2022" name="Allergy">
        <title>Genome assembly and annotation of Periplaneta americana reveal a comprehensive cockroach allergen profile.</title>
        <authorList>
            <person name="Wang L."/>
            <person name="Xiong Q."/>
            <person name="Saelim N."/>
            <person name="Wang L."/>
            <person name="Nong W."/>
            <person name="Wan A.T."/>
            <person name="Shi M."/>
            <person name="Liu X."/>
            <person name="Cao Q."/>
            <person name="Hui J.H.L."/>
            <person name="Sookrung N."/>
            <person name="Leung T.F."/>
            <person name="Tungtrongchitr A."/>
            <person name="Tsui S.K.W."/>
        </authorList>
    </citation>
    <scope>NUCLEOTIDE SEQUENCE [LARGE SCALE GENOMIC DNA]</scope>
    <source>
        <strain evidence="2">PWHHKU_190912</strain>
    </source>
</reference>
<protein>
    <submittedName>
        <fullName evidence="2">Uncharacterized protein</fullName>
    </submittedName>
</protein>
<feature type="compositionally biased region" description="Basic and acidic residues" evidence="1">
    <location>
        <begin position="32"/>
        <end position="41"/>
    </location>
</feature>
<comment type="caution">
    <text evidence="2">The sequence shown here is derived from an EMBL/GenBank/DDBJ whole genome shotgun (WGS) entry which is preliminary data.</text>
</comment>
<proteinExistence type="predicted"/>
<evidence type="ECO:0000313" key="2">
    <source>
        <dbReference type="EMBL" id="KAJ4433066.1"/>
    </source>
</evidence>
<evidence type="ECO:0000256" key="1">
    <source>
        <dbReference type="SAM" id="MobiDB-lite"/>
    </source>
</evidence>
<evidence type="ECO:0000313" key="3">
    <source>
        <dbReference type="Proteomes" id="UP001148838"/>
    </source>
</evidence>
<accession>A0ABQ8SGV7</accession>
<dbReference type="Proteomes" id="UP001148838">
    <property type="component" value="Unassembled WGS sequence"/>
</dbReference>
<organism evidence="2 3">
    <name type="scientific">Periplaneta americana</name>
    <name type="common">American cockroach</name>
    <name type="synonym">Blatta americana</name>
    <dbReference type="NCBI Taxonomy" id="6978"/>
    <lineage>
        <taxon>Eukaryota</taxon>
        <taxon>Metazoa</taxon>
        <taxon>Ecdysozoa</taxon>
        <taxon>Arthropoda</taxon>
        <taxon>Hexapoda</taxon>
        <taxon>Insecta</taxon>
        <taxon>Pterygota</taxon>
        <taxon>Neoptera</taxon>
        <taxon>Polyneoptera</taxon>
        <taxon>Dictyoptera</taxon>
        <taxon>Blattodea</taxon>
        <taxon>Blattoidea</taxon>
        <taxon>Blattidae</taxon>
        <taxon>Blattinae</taxon>
        <taxon>Periplaneta</taxon>
    </lineage>
</organism>
<keyword evidence="3" id="KW-1185">Reference proteome</keyword>
<sequence>MAKKKCMTEADIDEALFDSSCGEAEDVIQEPKGQDISRERSESEEEEVTCEDRKKRDKFALSEIFGIWW</sequence>